<comment type="caution">
    <text evidence="2">The sequence shown here is derived from an EMBL/GenBank/DDBJ whole genome shotgun (WGS) entry which is preliminary data.</text>
</comment>
<dbReference type="Proteomes" id="UP000789570">
    <property type="component" value="Unassembled WGS sequence"/>
</dbReference>
<dbReference type="EMBL" id="CAJVPQ010005702">
    <property type="protein sequence ID" value="CAG8674150.1"/>
    <property type="molecule type" value="Genomic_DNA"/>
</dbReference>
<reference evidence="2" key="1">
    <citation type="submission" date="2021-06" db="EMBL/GenBank/DDBJ databases">
        <authorList>
            <person name="Kallberg Y."/>
            <person name="Tangrot J."/>
            <person name="Rosling A."/>
        </authorList>
    </citation>
    <scope>NUCLEOTIDE SEQUENCE</scope>
    <source>
        <strain evidence="2">UK204</strain>
    </source>
</reference>
<keyword evidence="1" id="KW-0472">Membrane</keyword>
<protein>
    <submittedName>
        <fullName evidence="2">10290_t:CDS:1</fullName>
    </submittedName>
</protein>
<proteinExistence type="predicted"/>
<evidence type="ECO:0000256" key="1">
    <source>
        <dbReference type="SAM" id="Phobius"/>
    </source>
</evidence>
<keyword evidence="1" id="KW-1133">Transmembrane helix</keyword>
<evidence type="ECO:0000313" key="3">
    <source>
        <dbReference type="Proteomes" id="UP000789570"/>
    </source>
</evidence>
<keyword evidence="1" id="KW-0812">Transmembrane</keyword>
<dbReference type="AlphaFoldDB" id="A0A9N9EJE3"/>
<keyword evidence="3" id="KW-1185">Reference proteome</keyword>
<feature type="non-terminal residue" evidence="2">
    <location>
        <position position="1"/>
    </location>
</feature>
<organism evidence="2 3">
    <name type="scientific">Funneliformis caledonium</name>
    <dbReference type="NCBI Taxonomy" id="1117310"/>
    <lineage>
        <taxon>Eukaryota</taxon>
        <taxon>Fungi</taxon>
        <taxon>Fungi incertae sedis</taxon>
        <taxon>Mucoromycota</taxon>
        <taxon>Glomeromycotina</taxon>
        <taxon>Glomeromycetes</taxon>
        <taxon>Glomerales</taxon>
        <taxon>Glomeraceae</taxon>
        <taxon>Funneliformis</taxon>
    </lineage>
</organism>
<dbReference type="OrthoDB" id="2402200at2759"/>
<gene>
    <name evidence="2" type="ORF">FCALED_LOCUS12166</name>
</gene>
<name>A0A9N9EJE3_9GLOM</name>
<feature type="transmembrane region" description="Helical" evidence="1">
    <location>
        <begin position="44"/>
        <end position="66"/>
    </location>
</feature>
<evidence type="ECO:0000313" key="2">
    <source>
        <dbReference type="EMBL" id="CAG8674150.1"/>
    </source>
</evidence>
<feature type="transmembrane region" description="Helical" evidence="1">
    <location>
        <begin position="131"/>
        <end position="153"/>
    </location>
</feature>
<feature type="transmembrane region" description="Helical" evidence="1">
    <location>
        <begin position="101"/>
        <end position="125"/>
    </location>
</feature>
<sequence length="252" mass="29442">YYLIIPLSLAMLLSFMPFSFYELKFDQVQNRVWYSSITWEWATYLAWIIWSIMYCTFSISLILYSINKRSKGADSTSIDNSESSSSATHFSKNTSRHVTRITFYSLIPILTYLPTIILDLYYIYIGNNNSLINIISLLFSSSQGIFTLIIFLFDPVISQLRSCHEKDKQHKQVVLDTVRKGVYVENIYKLDLPRKRDQQEQQINDANNIHAKNAKKSSIYNLVFALYDNRRSLIVRNDHLNLDNDNDMIALL</sequence>
<accession>A0A9N9EJE3</accession>